<feature type="repeat" description="WD" evidence="3">
    <location>
        <begin position="538"/>
        <end position="570"/>
    </location>
</feature>
<dbReference type="OrthoDB" id="230341at2"/>
<keyword evidence="1 3" id="KW-0853">WD repeat</keyword>
<dbReference type="InterPro" id="IPR050349">
    <property type="entry name" value="WD_LIS1/nudF_dynein_reg"/>
</dbReference>
<dbReference type="InterPro" id="IPR011047">
    <property type="entry name" value="Quinoprotein_ADH-like_sf"/>
</dbReference>
<name>A0A5C6BFX0_9BACT</name>
<reference evidence="4 5" key="1">
    <citation type="journal article" date="2020" name="Antonie Van Leeuwenhoek">
        <title>Rhodopirellula heiligendammensis sp. nov., Rhodopirellula pilleata sp. nov., and Rhodopirellula solitaria sp. nov. isolated from natural or artificial marine surfaces in Northern Germany and California, USA, and emended description of the genus Rhodopirellula.</title>
        <authorList>
            <person name="Kallscheuer N."/>
            <person name="Wiegand S."/>
            <person name="Jogler M."/>
            <person name="Boedeker C."/>
            <person name="Peeters S.H."/>
            <person name="Rast P."/>
            <person name="Heuer A."/>
            <person name="Jetten M.S.M."/>
            <person name="Rohde M."/>
            <person name="Jogler C."/>
        </authorList>
    </citation>
    <scope>NUCLEOTIDE SEQUENCE [LARGE SCALE GENOMIC DNA]</scope>
    <source>
        <strain evidence="4 5">Poly21</strain>
    </source>
</reference>
<dbReference type="PANTHER" id="PTHR44129">
    <property type="entry name" value="WD REPEAT-CONTAINING PROTEIN POP1"/>
    <property type="match status" value="1"/>
</dbReference>
<gene>
    <name evidence="4" type="ORF">Poly21_43050</name>
</gene>
<dbReference type="PROSITE" id="PS50294">
    <property type="entry name" value="WD_REPEATS_REGION"/>
    <property type="match status" value="1"/>
</dbReference>
<accession>A0A5C6BFX0</accession>
<dbReference type="Pfam" id="PF00400">
    <property type="entry name" value="WD40"/>
    <property type="match status" value="4"/>
</dbReference>
<dbReference type="SUPFAM" id="SSF50998">
    <property type="entry name" value="Quinoprotein alcohol dehydrogenase-like"/>
    <property type="match status" value="1"/>
</dbReference>
<evidence type="ECO:0000256" key="3">
    <source>
        <dbReference type="PROSITE-ProRule" id="PRU00221"/>
    </source>
</evidence>
<dbReference type="RefSeq" id="WP_146408868.1">
    <property type="nucleotide sequence ID" value="NZ_SJPU01000003.1"/>
</dbReference>
<dbReference type="Proteomes" id="UP000319908">
    <property type="component" value="Unassembled WGS sequence"/>
</dbReference>
<organism evidence="4 5">
    <name type="scientific">Allorhodopirellula heiligendammensis</name>
    <dbReference type="NCBI Taxonomy" id="2714739"/>
    <lineage>
        <taxon>Bacteria</taxon>
        <taxon>Pseudomonadati</taxon>
        <taxon>Planctomycetota</taxon>
        <taxon>Planctomycetia</taxon>
        <taxon>Pirellulales</taxon>
        <taxon>Pirellulaceae</taxon>
        <taxon>Allorhodopirellula</taxon>
    </lineage>
</organism>
<evidence type="ECO:0000313" key="5">
    <source>
        <dbReference type="Proteomes" id="UP000319908"/>
    </source>
</evidence>
<dbReference type="EMBL" id="SJPU01000003">
    <property type="protein sequence ID" value="TWU10401.1"/>
    <property type="molecule type" value="Genomic_DNA"/>
</dbReference>
<sequence>MSAATRIFHLPPVHVIACGLLLSTVVSLSPRLLQAQNSFDDDIKQAIEHAEALLLNREYEQLNALIADARAKKTRVARGGSLLTAYYEILGSPYSGAGRTRAAVNDRRQLLVAWSEKSPSVASQIALADSLWTLAKKYRGGGLAGTITTEGELGMTAALHEAELVLERAEQIADLENIEDPCIALYQMRVGHYLGHDRETMQEYLKKAFEIDPWFVTTTSAMSFYLLPRWYGEEGDLLQFAKDWSDATHAEIGDAVYAIVAMSAFDAKEETEFSETGFDWQRVKSGLLRWLDEVPDSPYRLGQIAYYAHIAHDRPVARDMIERLEGRWDTSIWRQEIDFQRTVRWAFDSEDPGESLHVVELGPYDVHRVSVINDGDSFVVSKTSAWPRSLSTYNIATGQKDAEHPLWPHTLDVVSNHTVNGQTAMSVSAGGQRMVILSDLRTEDFVSENAFSVVGQIDGYAFCIVTALSGDAIALGDTQGNVKFWRISDTPLPYQWKEALQASSNALALSPDGSRLLTGAYQTFKVWDTETRELLHTFESLSPRVYSAAWSPDGQTFAGAGAGGEIILWNADDFSERGRINTDAEFITSIAFSPDSQYLVAGTFSGQEPVPPGKVIVCKTDDQSVLKVLAGHRLNVQGVTFTPDGTRILSASADGSVRIWKMPAE</sequence>
<keyword evidence="2" id="KW-0677">Repeat</keyword>
<evidence type="ECO:0000256" key="1">
    <source>
        <dbReference type="ARBA" id="ARBA00022574"/>
    </source>
</evidence>
<keyword evidence="5" id="KW-1185">Reference proteome</keyword>
<comment type="caution">
    <text evidence="4">The sequence shown here is derived from an EMBL/GenBank/DDBJ whole genome shotgun (WGS) entry which is preliminary data.</text>
</comment>
<dbReference type="PROSITE" id="PS50082">
    <property type="entry name" value="WD_REPEATS_2"/>
    <property type="match status" value="2"/>
</dbReference>
<dbReference type="AlphaFoldDB" id="A0A5C6BFX0"/>
<proteinExistence type="predicted"/>
<dbReference type="SMART" id="SM00320">
    <property type="entry name" value="WD40"/>
    <property type="match status" value="4"/>
</dbReference>
<evidence type="ECO:0000313" key="4">
    <source>
        <dbReference type="EMBL" id="TWU10401.1"/>
    </source>
</evidence>
<protein>
    <submittedName>
        <fullName evidence="4">WD domain, G-beta repeat</fullName>
    </submittedName>
</protein>
<dbReference type="Gene3D" id="2.130.10.10">
    <property type="entry name" value="YVTN repeat-like/Quinoprotein amine dehydrogenase"/>
    <property type="match status" value="1"/>
</dbReference>
<feature type="repeat" description="WD" evidence="3">
    <location>
        <begin position="629"/>
        <end position="665"/>
    </location>
</feature>
<dbReference type="InterPro" id="IPR001680">
    <property type="entry name" value="WD40_rpt"/>
</dbReference>
<dbReference type="InterPro" id="IPR015943">
    <property type="entry name" value="WD40/YVTN_repeat-like_dom_sf"/>
</dbReference>
<evidence type="ECO:0000256" key="2">
    <source>
        <dbReference type="ARBA" id="ARBA00022737"/>
    </source>
</evidence>